<organism evidence="1 2">
    <name type="scientific">Euphydryas editha</name>
    <name type="common">Edith's checkerspot</name>
    <dbReference type="NCBI Taxonomy" id="104508"/>
    <lineage>
        <taxon>Eukaryota</taxon>
        <taxon>Metazoa</taxon>
        <taxon>Ecdysozoa</taxon>
        <taxon>Arthropoda</taxon>
        <taxon>Hexapoda</taxon>
        <taxon>Insecta</taxon>
        <taxon>Pterygota</taxon>
        <taxon>Neoptera</taxon>
        <taxon>Endopterygota</taxon>
        <taxon>Lepidoptera</taxon>
        <taxon>Glossata</taxon>
        <taxon>Ditrysia</taxon>
        <taxon>Papilionoidea</taxon>
        <taxon>Nymphalidae</taxon>
        <taxon>Nymphalinae</taxon>
        <taxon>Euphydryas</taxon>
    </lineage>
</organism>
<dbReference type="EMBL" id="CAKOGL010000019">
    <property type="protein sequence ID" value="CAH2098137.1"/>
    <property type="molecule type" value="Genomic_DNA"/>
</dbReference>
<evidence type="ECO:0000313" key="1">
    <source>
        <dbReference type="EMBL" id="CAH2098137.1"/>
    </source>
</evidence>
<protein>
    <submittedName>
        <fullName evidence="1">Uncharacterized protein</fullName>
    </submittedName>
</protein>
<name>A0AAU9UJU9_EUPED</name>
<keyword evidence="2" id="KW-1185">Reference proteome</keyword>
<reference evidence="1" key="1">
    <citation type="submission" date="2022-03" db="EMBL/GenBank/DDBJ databases">
        <authorList>
            <person name="Tunstrom K."/>
        </authorList>
    </citation>
    <scope>NUCLEOTIDE SEQUENCE</scope>
</reference>
<dbReference type="Proteomes" id="UP001153954">
    <property type="component" value="Unassembled WGS sequence"/>
</dbReference>
<evidence type="ECO:0000313" key="2">
    <source>
        <dbReference type="Proteomes" id="UP001153954"/>
    </source>
</evidence>
<sequence length="100" mass="11744">MCPSQTLFGIVFPVSPPLWLFMVEKKERSYLETVDCYLGPRGTGNPLGGEIMCPVVWSYWSLVWMWLWFVDLWYSTILVPHKKTVVRLYWSRTGHRTTNG</sequence>
<proteinExistence type="predicted"/>
<accession>A0AAU9UJU9</accession>
<comment type="caution">
    <text evidence="1">The sequence shown here is derived from an EMBL/GenBank/DDBJ whole genome shotgun (WGS) entry which is preliminary data.</text>
</comment>
<dbReference type="AlphaFoldDB" id="A0AAU9UJU9"/>
<gene>
    <name evidence="1" type="ORF">EEDITHA_LOCUS13284</name>
</gene>